<keyword evidence="4" id="KW-0548">Nucleotidyltransferase</keyword>
<evidence type="ECO:0000256" key="8">
    <source>
        <dbReference type="ARBA" id="ARBA00023157"/>
    </source>
</evidence>
<dbReference type="PRINTS" id="PR00970">
    <property type="entry name" value="RIBTRNSFRASE"/>
</dbReference>
<dbReference type="PANTHER" id="PTHR10339">
    <property type="entry name" value="ADP-RIBOSYLTRANSFERASE"/>
    <property type="match status" value="1"/>
</dbReference>
<reference evidence="11" key="1">
    <citation type="submission" date="2025-08" db="UniProtKB">
        <authorList>
            <consortium name="Ensembl"/>
        </authorList>
    </citation>
    <scope>IDENTIFICATION</scope>
</reference>
<evidence type="ECO:0000256" key="2">
    <source>
        <dbReference type="ARBA" id="ARBA00022676"/>
    </source>
</evidence>
<dbReference type="Proteomes" id="UP000694726">
    <property type="component" value="Unplaced"/>
</dbReference>
<feature type="signal peptide" evidence="10">
    <location>
        <begin position="1"/>
        <end position="17"/>
    </location>
</feature>
<evidence type="ECO:0000256" key="4">
    <source>
        <dbReference type="ARBA" id="ARBA00022695"/>
    </source>
</evidence>
<dbReference type="InterPro" id="IPR000768">
    <property type="entry name" value="ART"/>
</dbReference>
<keyword evidence="8" id="KW-1015">Disulfide bond</keyword>
<evidence type="ECO:0000256" key="10">
    <source>
        <dbReference type="RuleBase" id="RU361228"/>
    </source>
</evidence>
<dbReference type="EC" id="2.4.2.31" evidence="10"/>
<evidence type="ECO:0000256" key="6">
    <source>
        <dbReference type="ARBA" id="ARBA00022857"/>
    </source>
</evidence>
<dbReference type="Ensembl" id="ENSSSCT00015106462.1">
    <property type="protein sequence ID" value="ENSSSCP00015044802.1"/>
    <property type="gene ID" value="ENSSSCG00015078621.1"/>
</dbReference>
<protein>
    <recommendedName>
        <fullName evidence="10">NAD(P)(+)--arginine ADP-ribosyltransferase</fullName>
        <ecNumber evidence="10">2.4.2.31</ecNumber>
    </recommendedName>
    <alternativeName>
        <fullName evidence="10">Mono(ADP-ribosyl)transferase</fullName>
    </alternativeName>
</protein>
<feature type="chain" id="PRO_5034784814" description="NAD(P)(+)--arginine ADP-ribosyltransferase" evidence="10">
    <location>
        <begin position="18"/>
        <end position="309"/>
    </location>
</feature>
<comment type="similarity">
    <text evidence="1 10">Belongs to the Arg-specific ADP-ribosyltransferase family.</text>
</comment>
<dbReference type="InterPro" id="IPR050999">
    <property type="entry name" value="ADP-ribosyltransferase_ARG"/>
</dbReference>
<keyword evidence="3 10" id="KW-0808">Transferase</keyword>
<keyword evidence="2 10" id="KW-0328">Glycosyltransferase</keyword>
<evidence type="ECO:0000256" key="7">
    <source>
        <dbReference type="ARBA" id="ARBA00023027"/>
    </source>
</evidence>
<dbReference type="GO" id="GO:0106274">
    <property type="term" value="F:NAD+-protein-arginine ADP-ribosyltransferase activity"/>
    <property type="evidence" value="ECO:0007669"/>
    <property type="project" value="UniProtKB-EC"/>
</dbReference>
<dbReference type="FunFam" id="3.90.176.10:FF:000001">
    <property type="entry name" value="NAD(P)(+)--arginine ADP-ribosyltransferase"/>
    <property type="match status" value="1"/>
</dbReference>
<evidence type="ECO:0000313" key="11">
    <source>
        <dbReference type="Ensembl" id="ENSSSCP00015044802.1"/>
    </source>
</evidence>
<dbReference type="Gene3D" id="3.90.176.10">
    <property type="entry name" value="Toxin ADP-ribosyltransferase, Chain A, domain 1"/>
    <property type="match status" value="1"/>
</dbReference>
<keyword evidence="6 10" id="KW-0521">NADP</keyword>
<dbReference type="SUPFAM" id="SSF56399">
    <property type="entry name" value="ADP-ribosylation"/>
    <property type="match status" value="1"/>
</dbReference>
<dbReference type="PROSITE" id="PS51996">
    <property type="entry name" value="TR_MART"/>
    <property type="match status" value="1"/>
</dbReference>
<sequence length="309" mass="33917">MMLAALLIILSCTGLHTFRTPNPEAAPEARNVSLLSLAPDTFDDAYVGCSELMEEKAAPLLEEEMARHPQLRESWGTAQKAWERRRPGLSLPPGFQAQHGIAIMVYTNSSNTLYRELNQAVQTLGDSQESYMTRFPFKALHFYLTRGLQLLQSSGGCSRGPGETVFRGVSSLRFAPKGLGDSVRFGQFASSSKDEAVARRFGTATFFSLRTCFGAPIEALSVFPDEREVLILPHEVFFVTNFSQHGAQNLVTLSSGNQLCSYFNCAYLGEKKRLGCEPVPPRGQASSLFKGAFPLLVAFWGFQLLGAGL</sequence>
<dbReference type="AlphaFoldDB" id="A0A8D0Q888"/>
<evidence type="ECO:0000256" key="9">
    <source>
        <dbReference type="ARBA" id="ARBA00047597"/>
    </source>
</evidence>
<dbReference type="PANTHER" id="PTHR10339:SF2">
    <property type="entry name" value="ECTO-ADP-RIBOSYLTRANSFERASE 5"/>
    <property type="match status" value="1"/>
</dbReference>
<evidence type="ECO:0000256" key="3">
    <source>
        <dbReference type="ARBA" id="ARBA00022679"/>
    </source>
</evidence>
<dbReference type="GO" id="GO:0016779">
    <property type="term" value="F:nucleotidyltransferase activity"/>
    <property type="evidence" value="ECO:0007669"/>
    <property type="project" value="UniProtKB-KW"/>
</dbReference>
<proteinExistence type="inferred from homology"/>
<name>A0A8D0Q888_PIG</name>
<accession>A0A8D0Q888</accession>
<evidence type="ECO:0000256" key="5">
    <source>
        <dbReference type="ARBA" id="ARBA00022729"/>
    </source>
</evidence>
<dbReference type="Pfam" id="PF01129">
    <property type="entry name" value="ART"/>
    <property type="match status" value="1"/>
</dbReference>
<evidence type="ECO:0000313" key="12">
    <source>
        <dbReference type="Proteomes" id="UP000694726"/>
    </source>
</evidence>
<evidence type="ECO:0000256" key="1">
    <source>
        <dbReference type="ARBA" id="ARBA00009558"/>
    </source>
</evidence>
<comment type="catalytic activity">
    <reaction evidence="9 10">
        <text>L-arginyl-[protein] + NAD(+) = N(omega)-(ADP-D-ribosyl)-L-arginyl-[protein] + nicotinamide + H(+)</text>
        <dbReference type="Rhea" id="RHEA:19149"/>
        <dbReference type="Rhea" id="RHEA-COMP:10532"/>
        <dbReference type="Rhea" id="RHEA-COMP:15087"/>
        <dbReference type="ChEBI" id="CHEBI:15378"/>
        <dbReference type="ChEBI" id="CHEBI:17154"/>
        <dbReference type="ChEBI" id="CHEBI:29965"/>
        <dbReference type="ChEBI" id="CHEBI:57540"/>
        <dbReference type="ChEBI" id="CHEBI:142554"/>
        <dbReference type="EC" id="2.4.2.31"/>
    </reaction>
</comment>
<organism evidence="11 12">
    <name type="scientific">Sus scrofa</name>
    <name type="common">Pig</name>
    <dbReference type="NCBI Taxonomy" id="9823"/>
    <lineage>
        <taxon>Eukaryota</taxon>
        <taxon>Metazoa</taxon>
        <taxon>Chordata</taxon>
        <taxon>Craniata</taxon>
        <taxon>Vertebrata</taxon>
        <taxon>Euteleostomi</taxon>
        <taxon>Mammalia</taxon>
        <taxon>Eutheria</taxon>
        <taxon>Laurasiatheria</taxon>
        <taxon>Artiodactyla</taxon>
        <taxon>Suina</taxon>
        <taxon>Suidae</taxon>
        <taxon>Sus</taxon>
    </lineage>
</organism>
<keyword evidence="7 10" id="KW-0520">NAD</keyword>
<keyword evidence="5 10" id="KW-0732">Signal</keyword>